<evidence type="ECO:0000313" key="3">
    <source>
        <dbReference type="Proteomes" id="UP000071392"/>
    </source>
</evidence>
<keyword evidence="1" id="KW-1133">Transmembrane helix</keyword>
<organism evidence="2 3">
    <name type="scientific">Cephaloticoccus capnophilus</name>
    <dbReference type="NCBI Taxonomy" id="1548208"/>
    <lineage>
        <taxon>Bacteria</taxon>
        <taxon>Pseudomonadati</taxon>
        <taxon>Verrucomicrobiota</taxon>
        <taxon>Opitutia</taxon>
        <taxon>Opitutales</taxon>
        <taxon>Opitutaceae</taxon>
        <taxon>Cephaloticoccus</taxon>
    </lineage>
</organism>
<dbReference type="PANTHER" id="PTHR31876:SF26">
    <property type="entry name" value="PROTEIN LIKE COV 2"/>
    <property type="match status" value="1"/>
</dbReference>
<dbReference type="PANTHER" id="PTHR31876">
    <property type="entry name" value="COV-LIKE PROTEIN 1"/>
    <property type="match status" value="1"/>
</dbReference>
<dbReference type="STRING" id="1548208.AXK12_07935"/>
<dbReference type="RefSeq" id="WP_068713179.1">
    <property type="nucleotide sequence ID" value="NZ_LSZP01000060.1"/>
</dbReference>
<dbReference type="InterPro" id="IPR007462">
    <property type="entry name" value="COV1-like"/>
</dbReference>
<reference evidence="2 3" key="1">
    <citation type="submission" date="2016-02" db="EMBL/GenBank/DDBJ databases">
        <authorList>
            <person name="Wen L."/>
            <person name="He K."/>
            <person name="Yang H."/>
        </authorList>
    </citation>
    <scope>NUCLEOTIDE SEQUENCE [LARGE SCALE GENOMIC DNA]</scope>
    <source>
        <strain evidence="2 3">CV41</strain>
    </source>
</reference>
<protein>
    <recommendedName>
        <fullName evidence="4">DUF502 domain-containing protein</fullName>
    </recommendedName>
</protein>
<keyword evidence="1" id="KW-0472">Membrane</keyword>
<feature type="transmembrane region" description="Helical" evidence="1">
    <location>
        <begin position="21"/>
        <end position="46"/>
    </location>
</feature>
<evidence type="ECO:0000313" key="2">
    <source>
        <dbReference type="EMBL" id="KXU34193.1"/>
    </source>
</evidence>
<gene>
    <name evidence="2" type="ORF">AXK12_07935</name>
</gene>
<name>A0A139SI37_9BACT</name>
<proteinExistence type="predicted"/>
<accession>A0A139SI37</accession>
<sequence length="233" mass="25155">MSPTEPTDTAHPKLVTFRKAFFTGLALIAPLVITLWALLKIIALVGGAVRPFLVQFIPGDLPGIPLFWDVLATVIVLLLVALLGYVSRHVFARFLLHTSERLMLVIPGAGTIYNTVKQIVGTFGAQNRNLFSKVVLVQFPKNGSWMLGFVTSKEQAEPQAKTGLNEPWTIFVPTSPNPTTGFLLFLPPEDIVELEMNVADGMKLIISGGSVIPPWAPPTASSDSASRLGSVPV</sequence>
<dbReference type="Pfam" id="PF04367">
    <property type="entry name" value="DUF502"/>
    <property type="match status" value="1"/>
</dbReference>
<dbReference type="EMBL" id="LSZP01000060">
    <property type="protein sequence ID" value="KXU34193.1"/>
    <property type="molecule type" value="Genomic_DNA"/>
</dbReference>
<evidence type="ECO:0008006" key="4">
    <source>
        <dbReference type="Google" id="ProtNLM"/>
    </source>
</evidence>
<keyword evidence="1" id="KW-0812">Transmembrane</keyword>
<feature type="transmembrane region" description="Helical" evidence="1">
    <location>
        <begin position="66"/>
        <end position="86"/>
    </location>
</feature>
<evidence type="ECO:0000256" key="1">
    <source>
        <dbReference type="SAM" id="Phobius"/>
    </source>
</evidence>
<dbReference type="AlphaFoldDB" id="A0A139SI37"/>
<comment type="caution">
    <text evidence="2">The sequence shown here is derived from an EMBL/GenBank/DDBJ whole genome shotgun (WGS) entry which is preliminary data.</text>
</comment>
<keyword evidence="3" id="KW-1185">Reference proteome</keyword>
<dbReference type="OrthoDB" id="9780267at2"/>
<dbReference type="Proteomes" id="UP000071392">
    <property type="component" value="Unassembled WGS sequence"/>
</dbReference>